<dbReference type="CDD" id="cd17267">
    <property type="entry name" value="RMtype1_S_EcoAO83I-TRD1-CR1_like"/>
    <property type="match status" value="1"/>
</dbReference>
<dbReference type="GO" id="GO:0003677">
    <property type="term" value="F:DNA binding"/>
    <property type="evidence" value="ECO:0007669"/>
    <property type="project" value="UniProtKB-KW"/>
</dbReference>
<reference evidence="5 7" key="1">
    <citation type="submission" date="2016-02" db="EMBL/GenBank/DDBJ databases">
        <authorList>
            <person name="Wen L."/>
            <person name="He K."/>
            <person name="Yang H."/>
        </authorList>
    </citation>
    <scope>NUCLEOTIDE SEQUENCE [LARGE SCALE GENOMIC DNA]</scope>
    <source>
        <strain evidence="5">Trichococcus_R210</strain>
    </source>
</reference>
<keyword evidence="5" id="KW-0255">Endonuclease</keyword>
<evidence type="ECO:0000256" key="1">
    <source>
        <dbReference type="ARBA" id="ARBA00010923"/>
    </source>
</evidence>
<dbReference type="InterPro" id="IPR044946">
    <property type="entry name" value="Restrct_endonuc_typeI_TRD_sf"/>
</dbReference>
<dbReference type="AlphaFoldDB" id="A0A143YN05"/>
<evidence type="ECO:0000256" key="2">
    <source>
        <dbReference type="ARBA" id="ARBA00022747"/>
    </source>
</evidence>
<dbReference type="STRING" id="640938.TR210_949"/>
<dbReference type="Proteomes" id="UP000076878">
    <property type="component" value="Unassembled WGS sequence"/>
</dbReference>
<gene>
    <name evidence="6" type="ORF">SAMN05216375_10380</name>
    <name evidence="5" type="ORF">TR210_949</name>
</gene>
<accession>A0A143YN05</accession>
<keyword evidence="5" id="KW-0378">Hydrolase</keyword>
<keyword evidence="3" id="KW-0238">DNA-binding</keyword>
<sequence>MKDVAPLQRGFDLPKSEISEGPYPVLFSNGIGGWHSEYKAKAPGVITGRSGSIGNVVFIEQNYWPHNTSLWVTNFFDNCPRYVYYLYHHVDLSKFGTGSGVPTLNRNDVHDYSVIIPKPEEQSRIATFFKKLDDTIALHQRKLTLLKQLKQTYLKQIFPQNKENMPALRFAGFSEPWKQSKFDEVFSHVQNNSLSRADLNYKSGYAMNIHYGDILIRFGEYLDVSKYQLPMIANKQLVEKYKSSILKDGDIVIADAAENETVGKCSELGGIEDANILAGLHTIPSRPNWTFASGYLGYYMNSSAFHDQLLPLIQGTKISSISKSALKKTDIKYPHGKDEQTKIGNLFKQLDDSIALHQSKLEKLMDLKQVLLAKMFV</sequence>
<dbReference type="InterPro" id="IPR052021">
    <property type="entry name" value="Type-I_RS_S_subunit"/>
</dbReference>
<evidence type="ECO:0000313" key="7">
    <source>
        <dbReference type="Proteomes" id="UP000076878"/>
    </source>
</evidence>
<dbReference type="Gene3D" id="1.10.287.1120">
    <property type="entry name" value="Bipartite methylase S protein"/>
    <property type="match status" value="1"/>
</dbReference>
<dbReference type="GO" id="GO:0004519">
    <property type="term" value="F:endonuclease activity"/>
    <property type="evidence" value="ECO:0007669"/>
    <property type="project" value="UniProtKB-KW"/>
</dbReference>
<evidence type="ECO:0000313" key="5">
    <source>
        <dbReference type="EMBL" id="CZQ91328.1"/>
    </source>
</evidence>
<proteinExistence type="inferred from homology"/>
<keyword evidence="5" id="KW-0540">Nuclease</keyword>
<dbReference type="PANTHER" id="PTHR30408:SF12">
    <property type="entry name" value="TYPE I RESTRICTION ENZYME MJAVIII SPECIFICITY SUBUNIT"/>
    <property type="match status" value="1"/>
</dbReference>
<evidence type="ECO:0000259" key="4">
    <source>
        <dbReference type="Pfam" id="PF01420"/>
    </source>
</evidence>
<dbReference type="SUPFAM" id="SSF116734">
    <property type="entry name" value="DNA methylase specificity domain"/>
    <property type="match status" value="2"/>
</dbReference>
<dbReference type="InterPro" id="IPR000055">
    <property type="entry name" value="Restrct_endonuc_typeI_TRD"/>
</dbReference>
<organism evidence="5 7">
    <name type="scientific">Trichococcus ilyis</name>
    <dbReference type="NCBI Taxonomy" id="640938"/>
    <lineage>
        <taxon>Bacteria</taxon>
        <taxon>Bacillati</taxon>
        <taxon>Bacillota</taxon>
        <taxon>Bacilli</taxon>
        <taxon>Lactobacillales</taxon>
        <taxon>Carnobacteriaceae</taxon>
        <taxon>Trichococcus</taxon>
    </lineage>
</organism>
<dbReference type="GO" id="GO:0009307">
    <property type="term" value="P:DNA restriction-modification system"/>
    <property type="evidence" value="ECO:0007669"/>
    <property type="project" value="UniProtKB-KW"/>
</dbReference>
<dbReference type="Gene3D" id="3.90.220.20">
    <property type="entry name" value="DNA methylase specificity domains"/>
    <property type="match status" value="2"/>
</dbReference>
<feature type="domain" description="Type I restriction modification DNA specificity" evidence="4">
    <location>
        <begin position="175"/>
        <end position="364"/>
    </location>
</feature>
<comment type="similarity">
    <text evidence="1">Belongs to the type-I restriction system S methylase family.</text>
</comment>
<evidence type="ECO:0000313" key="6">
    <source>
        <dbReference type="EMBL" id="SEI74343.1"/>
    </source>
</evidence>
<dbReference type="EMBL" id="FNYT01000003">
    <property type="protein sequence ID" value="SEI74343.1"/>
    <property type="molecule type" value="Genomic_DNA"/>
</dbReference>
<keyword evidence="8" id="KW-1185">Reference proteome</keyword>
<dbReference type="EMBL" id="FJNB01000005">
    <property type="protein sequence ID" value="CZQ91328.1"/>
    <property type="molecule type" value="Genomic_DNA"/>
</dbReference>
<keyword evidence="2" id="KW-0680">Restriction system</keyword>
<name>A0A143YN05_9LACT</name>
<feature type="domain" description="Type I restriction modification DNA specificity" evidence="4">
    <location>
        <begin position="2"/>
        <end position="147"/>
    </location>
</feature>
<protein>
    <submittedName>
        <fullName evidence="5">Restriction endonuclease type i hsds</fullName>
    </submittedName>
    <submittedName>
        <fullName evidence="6">Type I restriction enzyme, S subunit</fullName>
    </submittedName>
</protein>
<dbReference type="PANTHER" id="PTHR30408">
    <property type="entry name" value="TYPE-1 RESTRICTION ENZYME ECOKI SPECIFICITY PROTEIN"/>
    <property type="match status" value="1"/>
</dbReference>
<dbReference type="Proteomes" id="UP000199280">
    <property type="component" value="Unassembled WGS sequence"/>
</dbReference>
<evidence type="ECO:0000313" key="8">
    <source>
        <dbReference type="Proteomes" id="UP000199280"/>
    </source>
</evidence>
<dbReference type="Pfam" id="PF01420">
    <property type="entry name" value="Methylase_S"/>
    <property type="match status" value="2"/>
</dbReference>
<reference evidence="6 8" key="2">
    <citation type="submission" date="2016-10" db="EMBL/GenBank/DDBJ databases">
        <authorList>
            <person name="Varghese N."/>
            <person name="Submissions S."/>
        </authorList>
    </citation>
    <scope>NUCLEOTIDE SEQUENCE [LARGE SCALE GENOMIC DNA]</scope>
    <source>
        <strain evidence="6 8">DSM 22150</strain>
    </source>
</reference>
<evidence type="ECO:0000256" key="3">
    <source>
        <dbReference type="ARBA" id="ARBA00023125"/>
    </source>
</evidence>